<organism evidence="3 4">
    <name type="scientific">Oscillibacter hominis</name>
    <dbReference type="NCBI Taxonomy" id="2763056"/>
    <lineage>
        <taxon>Bacteria</taxon>
        <taxon>Bacillati</taxon>
        <taxon>Bacillota</taxon>
        <taxon>Clostridia</taxon>
        <taxon>Eubacteriales</taxon>
        <taxon>Oscillospiraceae</taxon>
        <taxon>Oscillibacter</taxon>
    </lineage>
</organism>
<dbReference type="RefSeq" id="WP_187333008.1">
    <property type="nucleotide sequence ID" value="NZ_CP060490.1"/>
</dbReference>
<evidence type="ECO:0000313" key="3">
    <source>
        <dbReference type="EMBL" id="QNL44407.1"/>
    </source>
</evidence>
<keyword evidence="2" id="KW-0732">Signal</keyword>
<feature type="signal peptide" evidence="2">
    <location>
        <begin position="1"/>
        <end position="23"/>
    </location>
</feature>
<reference evidence="3 4" key="1">
    <citation type="submission" date="2020-08" db="EMBL/GenBank/DDBJ databases">
        <authorList>
            <person name="Liu C."/>
            <person name="Sun Q."/>
        </authorList>
    </citation>
    <scope>NUCLEOTIDE SEQUENCE [LARGE SCALE GENOMIC DNA]</scope>
    <source>
        <strain evidence="3 4">NSJ-62</strain>
    </source>
</reference>
<evidence type="ECO:0000256" key="2">
    <source>
        <dbReference type="SAM" id="SignalP"/>
    </source>
</evidence>
<feature type="chain" id="PRO_5038349393" description="Lipoprotein" evidence="2">
    <location>
        <begin position="24"/>
        <end position="131"/>
    </location>
</feature>
<proteinExistence type="predicted"/>
<name>A0A7G9B4C6_9FIRM</name>
<feature type="region of interest" description="Disordered" evidence="1">
    <location>
        <begin position="22"/>
        <end position="58"/>
    </location>
</feature>
<dbReference type="KEGG" id="ohi:H8790_13365"/>
<accession>A0A7G9B4C6</accession>
<dbReference type="EMBL" id="CP060490">
    <property type="protein sequence ID" value="QNL44407.1"/>
    <property type="molecule type" value="Genomic_DNA"/>
</dbReference>
<sequence length="131" mass="13917">MKKQLSLALALLLLGGCAAPASSAGASSAAGMEREEIDRWPDNAYTERLPEPEEGTPDYVIEGDGTYAVFWKDITREQGEAYLEALEEDGFYQAAGESGDESAGFLLQKEGTSVAVSFCEGVLGLSISITE</sequence>
<dbReference type="AlphaFoldDB" id="A0A7G9B4C6"/>
<evidence type="ECO:0008006" key="5">
    <source>
        <dbReference type="Google" id="ProtNLM"/>
    </source>
</evidence>
<evidence type="ECO:0000256" key="1">
    <source>
        <dbReference type="SAM" id="MobiDB-lite"/>
    </source>
</evidence>
<gene>
    <name evidence="3" type="ORF">H8790_13365</name>
</gene>
<dbReference type="Proteomes" id="UP000515960">
    <property type="component" value="Chromosome"/>
</dbReference>
<keyword evidence="4" id="KW-1185">Reference proteome</keyword>
<feature type="compositionally biased region" description="Low complexity" evidence="1">
    <location>
        <begin position="22"/>
        <end position="31"/>
    </location>
</feature>
<protein>
    <recommendedName>
        <fullName evidence="5">Lipoprotein</fullName>
    </recommendedName>
</protein>
<dbReference type="PROSITE" id="PS51257">
    <property type="entry name" value="PROKAR_LIPOPROTEIN"/>
    <property type="match status" value="1"/>
</dbReference>
<feature type="compositionally biased region" description="Basic and acidic residues" evidence="1">
    <location>
        <begin position="32"/>
        <end position="41"/>
    </location>
</feature>
<evidence type="ECO:0000313" key="4">
    <source>
        <dbReference type="Proteomes" id="UP000515960"/>
    </source>
</evidence>